<proteinExistence type="inferred from homology"/>
<keyword evidence="5 10" id="KW-0378">Hydrolase</keyword>
<dbReference type="Pfam" id="PF25141">
    <property type="entry name" value="PGAP1_2nd"/>
    <property type="match status" value="1"/>
</dbReference>
<dbReference type="GO" id="GO:0006888">
    <property type="term" value="P:endoplasmic reticulum to Golgi vesicle-mediated transport"/>
    <property type="evidence" value="ECO:0007669"/>
    <property type="project" value="TreeGrafter"/>
</dbReference>
<feature type="transmembrane region" description="Helical" evidence="10">
    <location>
        <begin position="810"/>
        <end position="840"/>
    </location>
</feature>
<evidence type="ECO:0000259" key="12">
    <source>
        <dbReference type="Pfam" id="PF25140"/>
    </source>
</evidence>
<dbReference type="GO" id="GO:0005789">
    <property type="term" value="C:endoplasmic reticulum membrane"/>
    <property type="evidence" value="ECO:0007669"/>
    <property type="project" value="UniProtKB-SubCell"/>
</dbReference>
<dbReference type="EMBL" id="FO082046">
    <property type="protein sequence ID" value="CCE87248.1"/>
    <property type="molecule type" value="Genomic_DNA"/>
</dbReference>
<dbReference type="GO" id="GO:0015031">
    <property type="term" value="P:protein transport"/>
    <property type="evidence" value="ECO:0007669"/>
    <property type="project" value="UniProtKB-KW"/>
</dbReference>
<dbReference type="InterPro" id="IPR012908">
    <property type="entry name" value="PGAP1-ab_dom-like"/>
</dbReference>
<dbReference type="FunCoup" id="G8XZY9">
    <property type="interactions" value="88"/>
</dbReference>
<evidence type="ECO:0000256" key="7">
    <source>
        <dbReference type="ARBA" id="ARBA00022927"/>
    </source>
</evidence>
<evidence type="ECO:0000256" key="5">
    <source>
        <dbReference type="ARBA" id="ARBA00022801"/>
    </source>
</evidence>
<keyword evidence="9 10" id="KW-0472">Membrane</keyword>
<organism evidence="13 14">
    <name type="scientific">Pichia sorbitophila (strain ATCC MYA-4447 / BCRC 22081 / CBS 7064 / NBRC 10061 / NRRL Y-12695)</name>
    <name type="common">Hybrid yeast</name>
    <dbReference type="NCBI Taxonomy" id="559304"/>
    <lineage>
        <taxon>Eukaryota</taxon>
        <taxon>Fungi</taxon>
        <taxon>Dikarya</taxon>
        <taxon>Ascomycota</taxon>
        <taxon>Saccharomycotina</taxon>
        <taxon>Pichiomycetes</taxon>
        <taxon>Debaryomycetaceae</taxon>
        <taxon>Millerozyma</taxon>
    </lineage>
</organism>
<dbReference type="Pfam" id="PF25140">
    <property type="entry name" value="PGAP1_TMD"/>
    <property type="match status" value="1"/>
</dbReference>
<feature type="transmembrane region" description="Helical" evidence="10">
    <location>
        <begin position="732"/>
        <end position="755"/>
    </location>
</feature>
<dbReference type="SUPFAM" id="SSF53474">
    <property type="entry name" value="alpha/beta-Hydrolases"/>
    <property type="match status" value="1"/>
</dbReference>
<evidence type="ECO:0000256" key="6">
    <source>
        <dbReference type="ARBA" id="ARBA00022824"/>
    </source>
</evidence>
<reference evidence="13 14" key="1">
    <citation type="journal article" date="2012" name="G3 (Bethesda)">
        <title>Pichia sorbitophila, an interspecies yeast hybrid reveals early steps of genome resolution following polyploidization.</title>
        <authorList>
            <person name="Leh Louis V."/>
            <person name="Despons L."/>
            <person name="Friedrich A."/>
            <person name="Martin T."/>
            <person name="Durrens P."/>
            <person name="Casaregola S."/>
            <person name="Neuveglise C."/>
            <person name="Fairhead C."/>
            <person name="Marck C."/>
            <person name="Cruz J.A."/>
            <person name="Straub M.L."/>
            <person name="Kugler V."/>
            <person name="Sacerdot C."/>
            <person name="Uzunov Z."/>
            <person name="Thierry A."/>
            <person name="Weiss S."/>
            <person name="Bleykasten C."/>
            <person name="De Montigny J."/>
            <person name="Jacques N."/>
            <person name="Jung P."/>
            <person name="Lemaire M."/>
            <person name="Mallet S."/>
            <person name="Morel G."/>
            <person name="Richard G.F."/>
            <person name="Sarkar A."/>
            <person name="Savel G."/>
            <person name="Schacherer J."/>
            <person name="Seret M.L."/>
            <person name="Talla E."/>
            <person name="Samson G."/>
            <person name="Jubin C."/>
            <person name="Poulain J."/>
            <person name="Vacherie B."/>
            <person name="Barbe V."/>
            <person name="Pelletier E."/>
            <person name="Sherman D.J."/>
            <person name="Westhof E."/>
            <person name="Weissenbach J."/>
            <person name="Baret P.V."/>
            <person name="Wincker P."/>
            <person name="Gaillardin C."/>
            <person name="Dujon B."/>
            <person name="Souciet J.L."/>
        </authorList>
    </citation>
    <scope>NUCLEOTIDE SEQUENCE [LARGE SCALE GENOMIC DNA]</scope>
    <source>
        <strain evidence="14">ATCC MYA-4447 / BCRC 22081 / CBS 7064 / NBRC 10061 / NRRL Y-12695</strain>
    </source>
</reference>
<evidence type="ECO:0000256" key="1">
    <source>
        <dbReference type="ARBA" id="ARBA00004477"/>
    </source>
</evidence>
<dbReference type="GO" id="GO:0050185">
    <property type="term" value="F:phosphatidylinositol deacylase activity"/>
    <property type="evidence" value="ECO:0007669"/>
    <property type="project" value="TreeGrafter"/>
</dbReference>
<dbReference type="eggNOG" id="KOG3724">
    <property type="taxonomic scope" value="Eukaryota"/>
</dbReference>
<dbReference type="Proteomes" id="UP000005222">
    <property type="component" value="Chromosome N"/>
</dbReference>
<comment type="function">
    <text evidence="10">Involved in inositol deacylation of GPI-anchored proteins which plays important roles in the quality control and ER-associated degradation of GPI-anchored proteins.</text>
</comment>
<evidence type="ECO:0000256" key="4">
    <source>
        <dbReference type="ARBA" id="ARBA00022692"/>
    </source>
</evidence>
<feature type="transmembrane region" description="Helical" evidence="10">
    <location>
        <begin position="913"/>
        <end position="936"/>
    </location>
</feature>
<accession>G8XZY9</accession>
<keyword evidence="7 10" id="KW-0653">Protein transport</keyword>
<protein>
    <recommendedName>
        <fullName evidence="10">GPI inositol-deacylase</fullName>
        <ecNumber evidence="10">3.1.-.-</ecNumber>
    </recommendedName>
</protein>
<evidence type="ECO:0000256" key="8">
    <source>
        <dbReference type="ARBA" id="ARBA00022989"/>
    </source>
</evidence>
<dbReference type="PANTHER" id="PTHR15495">
    <property type="entry name" value="NEGATIVE REGULATOR OF VESICLE FORMATION-RELATED"/>
    <property type="match status" value="1"/>
</dbReference>
<dbReference type="InParanoid" id="G8XZY9"/>
<dbReference type="Gene3D" id="3.40.50.1820">
    <property type="entry name" value="alpha/beta hydrolase"/>
    <property type="match status" value="1"/>
</dbReference>
<dbReference type="AlphaFoldDB" id="G8XZY9"/>
<gene>
    <name evidence="13" type="primary">Piso0_005791</name>
    <name evidence="13" type="ORF">GNLVRS01_PISO0N22673g</name>
</gene>
<evidence type="ECO:0000256" key="3">
    <source>
        <dbReference type="ARBA" id="ARBA00022448"/>
    </source>
</evidence>
<feature type="transmembrane region" description="Helical" evidence="10">
    <location>
        <begin position="1002"/>
        <end position="1021"/>
    </location>
</feature>
<feature type="domain" description="GPI inositol-deacylase transmembrane" evidence="12">
    <location>
        <begin position="703"/>
        <end position="1020"/>
    </location>
</feature>
<comment type="similarity">
    <text evidence="2 10">Belongs to the GPI inositol-deacylase family.</text>
</comment>
<dbReference type="InterPro" id="IPR056824">
    <property type="entry name" value="PGAP1_TMD"/>
</dbReference>
<dbReference type="STRING" id="559304.G8XZY9"/>
<dbReference type="Pfam" id="PF07819">
    <property type="entry name" value="PGAP1"/>
    <property type="match status" value="1"/>
</dbReference>
<dbReference type="EC" id="3.1.-.-" evidence="10"/>
<dbReference type="OMA" id="WVRNLAV"/>
<dbReference type="InterPro" id="IPR039529">
    <property type="entry name" value="PGAP1/BST1"/>
</dbReference>
<evidence type="ECO:0000313" key="13">
    <source>
        <dbReference type="EMBL" id="CCE87248.1"/>
    </source>
</evidence>
<dbReference type="HOGENOM" id="CLU_006103_0_0_1"/>
<keyword evidence="8 10" id="KW-1133">Transmembrane helix</keyword>
<feature type="transmembrane region" description="Helical" evidence="10">
    <location>
        <begin position="700"/>
        <end position="720"/>
    </location>
</feature>
<name>G8XZY9_PICSO</name>
<feature type="transmembrane region" description="Helical" evidence="10">
    <location>
        <begin position="861"/>
        <end position="879"/>
    </location>
</feature>
<dbReference type="InterPro" id="IPR029058">
    <property type="entry name" value="AB_hydrolase_fold"/>
</dbReference>
<feature type="domain" description="GPI inositol-deacylase PGAP1-like alpha/beta" evidence="11">
    <location>
        <begin position="94"/>
        <end position="335"/>
    </location>
</feature>
<feature type="transmembrane region" description="Helical" evidence="10">
    <location>
        <begin position="977"/>
        <end position="996"/>
    </location>
</feature>
<keyword evidence="3 10" id="KW-0813">Transport</keyword>
<keyword evidence="14" id="KW-1185">Reference proteome</keyword>
<evidence type="ECO:0000256" key="2">
    <source>
        <dbReference type="ARBA" id="ARBA00006931"/>
    </source>
</evidence>
<evidence type="ECO:0000259" key="11">
    <source>
        <dbReference type="Pfam" id="PF07819"/>
    </source>
</evidence>
<dbReference type="OrthoDB" id="348976at2759"/>
<dbReference type="PANTHER" id="PTHR15495:SF7">
    <property type="entry name" value="GPI INOSITOL-DEACYLASE"/>
    <property type="match status" value="1"/>
</dbReference>
<comment type="subcellular location">
    <subcellularLocation>
        <location evidence="1">Endoplasmic reticulum membrane</location>
        <topology evidence="1">Multi-pass membrane protein</topology>
    </subcellularLocation>
</comment>
<keyword evidence="6 10" id="KW-0256">Endoplasmic reticulum</keyword>
<evidence type="ECO:0000256" key="9">
    <source>
        <dbReference type="ARBA" id="ARBA00023136"/>
    </source>
</evidence>
<evidence type="ECO:0000256" key="10">
    <source>
        <dbReference type="RuleBase" id="RU365011"/>
    </source>
</evidence>
<evidence type="ECO:0000313" key="14">
    <source>
        <dbReference type="Proteomes" id="UP000005222"/>
    </source>
</evidence>
<dbReference type="GO" id="GO:0006505">
    <property type="term" value="P:GPI anchor metabolic process"/>
    <property type="evidence" value="ECO:0007669"/>
    <property type="project" value="TreeGrafter"/>
</dbReference>
<sequence length="1029" mass="117231">MGATSKRNVFARGHVLAVAALSGILLLFLTALAYSKNLTGSDSPSCRMVFMEPSYARIEAFDESHTKYASKYSLYLYRESGKDVIPSEDNNFMLDGIPILFIPGNAGSYRQVRSVAAETSNMYFEEMSDEERENNSHVRNYDFFAADFNEDFTAFHGRTLLDQAEYLNEAVKFILGLYQNQENPPKSVVILGHSMGGVVARAMLTLPNYIPDSINTLITLASPHAAAPLTFDGDMLTIYSAIDRFWFDGLADEQNNHISKVAHSRLSNISLISITGGLLDTILPADYTTLGYMLPPSNGFTVYTTGIPEVWTPMDHLAIVWCAQLRRKVSTLLLQIADFQSPYKTYPLDTRIEVFKKGLLSGFEDYAFENSDIYRRTSHRVSLRLDTSNIKWYDLGDVLKIDQLDAMQKSEFWKVFTIPKNTSSSFSVVTSSDIRDWKTLDSEKPSAYTVLLCKANGDENVDSVYLDFTEDSTIDLKEFFCWDASADTHKTPFSSSQIDETAESSFGGDFSPFETLQFNHSTLNDFDFIIITTPHETHHTSESNSFFLASLEEQSDSLTSLNGSVPSMAFLGVDFKEKTATTPMHRTIKIPNAWSSLIAYKLKFRISSKNGVTTEPAFAPFVRQWSDDPYETKWHLNVAKNHEILLTMHGIAPYTPFLRRSDHDRGVNLDIWVDPTTTEFEHVSLSIDFYDSLRLLVLRYRLALVAINVSSIFLVFMYQVNHNRKCDKFPSFMEGMLSICNLNTLSIIFIFLSVLTPVTRIGYIQNVLNIIDPVVLRDRNEINLSLHHRYKLNSFFLGLEENYLFFLGPIFFLMSIGITTLTYLTVFVVCACVVWFIRLFRKTFFKMKEQEAAPGPRKAVLDRRSAGIFILSIAVSFYYPYQLGYLTACIVQALQVIRIAARSKHDSNEFNYHLTFLMIMLWVLPINIPVLVQYVHDFNVNWKMPFSSHHNCLSILPILLLTRRYSENTAVPQFKGGAFKATSAIAAYIIFYSLVYGIRHTFWIHHLFNFLCCCILTVHYINTELDQDQ</sequence>
<keyword evidence="4 10" id="KW-0812">Transmembrane</keyword>